<reference evidence="4" key="1">
    <citation type="journal article" date="2019" name="Int. J. Syst. Evol. Microbiol.">
        <title>The Global Catalogue of Microorganisms (GCM) 10K type strain sequencing project: providing services to taxonomists for standard genome sequencing and annotation.</title>
        <authorList>
            <consortium name="The Broad Institute Genomics Platform"/>
            <consortium name="The Broad Institute Genome Sequencing Center for Infectious Disease"/>
            <person name="Wu L."/>
            <person name="Ma J."/>
        </authorList>
    </citation>
    <scope>NUCLEOTIDE SEQUENCE [LARGE SCALE GENOMIC DNA]</scope>
    <source>
        <strain evidence="4">CGMCC 1.6774</strain>
    </source>
</reference>
<feature type="domain" description="VWFA" evidence="2">
    <location>
        <begin position="14"/>
        <end position="262"/>
    </location>
</feature>
<dbReference type="Gene3D" id="3.40.50.410">
    <property type="entry name" value="von Willebrand factor, type A domain"/>
    <property type="match status" value="1"/>
</dbReference>
<proteinExistence type="predicted"/>
<feature type="region of interest" description="Disordered" evidence="1">
    <location>
        <begin position="290"/>
        <end position="314"/>
    </location>
</feature>
<sequence length="314" mass="34324">MPYDAEISRKHPAAFVFVIDQSSSMNDAFNNTRRTLAGFLARSVNDALRELVNQCTRGDEQVRDYFHVAALGYSDGEVRNVWKGTDDFFLPISRVADAPLRIETVTIKVPGPDGKMRDEEVESEVWFEPVAVGDTPMVKALEKTRDIVAAWVKEHPASFPPIVFHVTDGEPTDGDPEPVANEIKAITTWDGAVLLFNLHVSRETGKEIVFPSDEAALPDVYAKKLFRMSSEIPEPLRPAVAESYETTATSRFFGFKAGTDTIARFFQIGTRPANAPVYVAPADAEPVVAMEPASAQPASAQPASAQPTKEASPA</sequence>
<dbReference type="RefSeq" id="WP_378478052.1">
    <property type="nucleotide sequence ID" value="NZ_JBHUIW010000012.1"/>
</dbReference>
<feature type="compositionally biased region" description="Low complexity" evidence="1">
    <location>
        <begin position="292"/>
        <end position="307"/>
    </location>
</feature>
<accession>A0ABW5AJN5</accession>
<organism evidence="3 4">
    <name type="scientific">Rhodoplanes azumiensis</name>
    <dbReference type="NCBI Taxonomy" id="1897628"/>
    <lineage>
        <taxon>Bacteria</taxon>
        <taxon>Pseudomonadati</taxon>
        <taxon>Pseudomonadota</taxon>
        <taxon>Alphaproteobacteria</taxon>
        <taxon>Hyphomicrobiales</taxon>
        <taxon>Nitrobacteraceae</taxon>
        <taxon>Rhodoplanes</taxon>
    </lineage>
</organism>
<evidence type="ECO:0000313" key="3">
    <source>
        <dbReference type="EMBL" id="MFD2182881.1"/>
    </source>
</evidence>
<evidence type="ECO:0000256" key="1">
    <source>
        <dbReference type="SAM" id="MobiDB-lite"/>
    </source>
</evidence>
<protein>
    <submittedName>
        <fullName evidence="3">VWA domain-containing protein</fullName>
    </submittedName>
</protein>
<dbReference type="CDD" id="cd00198">
    <property type="entry name" value="vWFA"/>
    <property type="match status" value="1"/>
</dbReference>
<evidence type="ECO:0000313" key="4">
    <source>
        <dbReference type="Proteomes" id="UP001597314"/>
    </source>
</evidence>
<gene>
    <name evidence="3" type="ORF">ACFSOX_12025</name>
</gene>
<dbReference type="SUPFAM" id="SSF53300">
    <property type="entry name" value="vWA-like"/>
    <property type="match status" value="1"/>
</dbReference>
<dbReference type="InterPro" id="IPR002035">
    <property type="entry name" value="VWF_A"/>
</dbReference>
<name>A0ABW5AJN5_9BRAD</name>
<dbReference type="Proteomes" id="UP001597314">
    <property type="component" value="Unassembled WGS sequence"/>
</dbReference>
<comment type="caution">
    <text evidence="3">The sequence shown here is derived from an EMBL/GenBank/DDBJ whole genome shotgun (WGS) entry which is preliminary data.</text>
</comment>
<keyword evidence="4" id="KW-1185">Reference proteome</keyword>
<dbReference type="SMART" id="SM00327">
    <property type="entry name" value="VWA"/>
    <property type="match status" value="1"/>
</dbReference>
<dbReference type="InterPro" id="IPR036465">
    <property type="entry name" value="vWFA_dom_sf"/>
</dbReference>
<dbReference type="EMBL" id="JBHUIW010000012">
    <property type="protein sequence ID" value="MFD2182881.1"/>
    <property type="molecule type" value="Genomic_DNA"/>
</dbReference>
<evidence type="ECO:0000259" key="2">
    <source>
        <dbReference type="PROSITE" id="PS50234"/>
    </source>
</evidence>
<dbReference type="PROSITE" id="PS50234">
    <property type="entry name" value="VWFA"/>
    <property type="match status" value="1"/>
</dbReference>